<dbReference type="AlphaFoldDB" id="A0A8C1WYE9"/>
<dbReference type="PROSITE" id="PS50041">
    <property type="entry name" value="C_TYPE_LECTIN_2"/>
    <property type="match status" value="1"/>
</dbReference>
<dbReference type="Ensembl" id="ENSCCRT00015074443.1">
    <property type="protein sequence ID" value="ENSCCRP00015072096.1"/>
    <property type="gene ID" value="ENSCCRG00015029199.1"/>
</dbReference>
<dbReference type="PANTHER" id="PTHR45784:SF3">
    <property type="entry name" value="C-TYPE LECTIN DOMAIN FAMILY 4 MEMBER K-LIKE-RELATED"/>
    <property type="match status" value="1"/>
</dbReference>
<evidence type="ECO:0000313" key="3">
    <source>
        <dbReference type="Proteomes" id="UP000694700"/>
    </source>
</evidence>
<dbReference type="Proteomes" id="UP000694700">
    <property type="component" value="Unplaced"/>
</dbReference>
<feature type="domain" description="C-type lectin" evidence="1">
    <location>
        <begin position="55"/>
        <end position="170"/>
    </location>
</feature>
<name>A0A8C1WYE9_CYPCA</name>
<organism evidence="2 3">
    <name type="scientific">Cyprinus carpio</name>
    <name type="common">Common carp</name>
    <dbReference type="NCBI Taxonomy" id="7962"/>
    <lineage>
        <taxon>Eukaryota</taxon>
        <taxon>Metazoa</taxon>
        <taxon>Chordata</taxon>
        <taxon>Craniata</taxon>
        <taxon>Vertebrata</taxon>
        <taxon>Euteleostomi</taxon>
        <taxon>Actinopterygii</taxon>
        <taxon>Neopterygii</taxon>
        <taxon>Teleostei</taxon>
        <taxon>Ostariophysi</taxon>
        <taxon>Cypriniformes</taxon>
        <taxon>Cyprinidae</taxon>
        <taxon>Cyprininae</taxon>
        <taxon>Cyprinus</taxon>
    </lineage>
</organism>
<reference evidence="2" key="1">
    <citation type="submission" date="2025-08" db="UniProtKB">
        <authorList>
            <consortium name="Ensembl"/>
        </authorList>
    </citation>
    <scope>IDENTIFICATION</scope>
</reference>
<dbReference type="SMART" id="SM00034">
    <property type="entry name" value="CLECT"/>
    <property type="match status" value="1"/>
</dbReference>
<protein>
    <recommendedName>
        <fullName evidence="1">C-type lectin domain-containing protein</fullName>
    </recommendedName>
</protein>
<dbReference type="InterPro" id="IPR016187">
    <property type="entry name" value="CTDL_fold"/>
</dbReference>
<dbReference type="PANTHER" id="PTHR45784">
    <property type="entry name" value="C-TYPE LECTIN DOMAIN FAMILY 20 MEMBER A-RELATED"/>
    <property type="match status" value="1"/>
</dbReference>
<evidence type="ECO:0000259" key="1">
    <source>
        <dbReference type="PROSITE" id="PS50041"/>
    </source>
</evidence>
<dbReference type="Pfam" id="PF00059">
    <property type="entry name" value="Lectin_C"/>
    <property type="match status" value="1"/>
</dbReference>
<dbReference type="InterPro" id="IPR001304">
    <property type="entry name" value="C-type_lectin-like"/>
</dbReference>
<dbReference type="InterPro" id="IPR016186">
    <property type="entry name" value="C-type_lectin-like/link_sf"/>
</dbReference>
<sequence>MNCPEKAVLFYIRVVTVTAMWRSHDQMLTFCCIWWGLILEAESRTVVGFVRFPWCTSHRYYIIDEFKNWTEAQDYCRKNYNDLATFDNEEEHDQVVQTLTSGGYTGSVWIGLYDDRYSWRWSNSKKNMTYTNWAGNEPSNYQSKEACAWLYFTGFWYDDQCGNPLSVLYSNTENKPTVTTEP</sequence>
<accession>A0A8C1WYE9</accession>
<proteinExistence type="predicted"/>
<dbReference type="SUPFAM" id="SSF56436">
    <property type="entry name" value="C-type lectin-like"/>
    <property type="match status" value="1"/>
</dbReference>
<evidence type="ECO:0000313" key="2">
    <source>
        <dbReference type="Ensembl" id="ENSCCRP00015072096.1"/>
    </source>
</evidence>
<dbReference type="Gene3D" id="3.10.100.10">
    <property type="entry name" value="Mannose-Binding Protein A, subunit A"/>
    <property type="match status" value="1"/>
</dbReference>